<keyword evidence="2" id="KW-1185">Reference proteome</keyword>
<evidence type="ECO:0000313" key="2">
    <source>
        <dbReference type="Proteomes" id="UP001151079"/>
    </source>
</evidence>
<dbReference type="Proteomes" id="UP001151079">
    <property type="component" value="Unassembled WGS sequence"/>
</dbReference>
<protein>
    <submittedName>
        <fullName evidence="1">Uncharacterized protein</fullName>
    </submittedName>
</protein>
<organism evidence="1 2">
    <name type="scientific">Flavobacterium shii</name>
    <dbReference type="NCBI Taxonomy" id="2987687"/>
    <lineage>
        <taxon>Bacteria</taxon>
        <taxon>Pseudomonadati</taxon>
        <taxon>Bacteroidota</taxon>
        <taxon>Flavobacteriia</taxon>
        <taxon>Flavobacteriales</taxon>
        <taxon>Flavobacteriaceae</taxon>
        <taxon>Flavobacterium</taxon>
    </lineage>
</organism>
<dbReference type="RefSeq" id="WP_264206870.1">
    <property type="nucleotide sequence ID" value="NZ_JAOZEW010000014.1"/>
</dbReference>
<dbReference type="AlphaFoldDB" id="A0A9X2ZHE7"/>
<dbReference type="PROSITE" id="PS51257">
    <property type="entry name" value="PROKAR_LIPOPROTEIN"/>
    <property type="match status" value="1"/>
</dbReference>
<dbReference type="EMBL" id="JAOZEW010000014">
    <property type="protein sequence ID" value="MCV9928761.1"/>
    <property type="molecule type" value="Genomic_DNA"/>
</dbReference>
<sequence>MKNITILLITILSLFSCGKRDTINHYLTKPLTQQELAENGFYKYSYTYIIDDEDKVDDTIKSIVNNETEIDKFYSQAEDHKMLMTLRHKYLHCSASMDGIGMEPRMTKPTGVGSNSYREIIWERFKING</sequence>
<proteinExistence type="predicted"/>
<gene>
    <name evidence="1" type="ORF">OIU83_13910</name>
</gene>
<accession>A0A9X2ZHE7</accession>
<name>A0A9X2ZHE7_9FLAO</name>
<evidence type="ECO:0000313" key="1">
    <source>
        <dbReference type="EMBL" id="MCV9928761.1"/>
    </source>
</evidence>
<comment type="caution">
    <text evidence="1">The sequence shown here is derived from an EMBL/GenBank/DDBJ whole genome shotgun (WGS) entry which is preliminary data.</text>
</comment>
<reference evidence="1" key="1">
    <citation type="submission" date="2022-10" db="EMBL/GenBank/DDBJ databases">
        <title>Two novel species of Flavobacterium.</title>
        <authorList>
            <person name="Liu Q."/>
            <person name="Xin Y.-H."/>
        </authorList>
    </citation>
    <scope>NUCLEOTIDE SEQUENCE</scope>
    <source>
        <strain evidence="1">LS1R49</strain>
    </source>
</reference>